<evidence type="ECO:0000256" key="1">
    <source>
        <dbReference type="ARBA" id="ARBA00004141"/>
    </source>
</evidence>
<evidence type="ECO:0000256" key="5">
    <source>
        <dbReference type="ARBA" id="ARBA00022989"/>
    </source>
</evidence>
<keyword evidence="10" id="KW-1015">Disulfide bond</keyword>
<keyword evidence="4" id="KW-0479">Metal-binding</keyword>
<proteinExistence type="predicted"/>
<dbReference type="PANTHER" id="PTHR35457">
    <property type="entry name" value="HEME A SYNTHASE"/>
    <property type="match status" value="1"/>
</dbReference>
<evidence type="ECO:0000256" key="10">
    <source>
        <dbReference type="ARBA" id="ARBA00023157"/>
    </source>
</evidence>
<dbReference type="PANTHER" id="PTHR35457:SF1">
    <property type="entry name" value="HEME A SYNTHASE"/>
    <property type="match status" value="1"/>
</dbReference>
<dbReference type="Proteomes" id="UP001500540">
    <property type="component" value="Unassembled WGS sequence"/>
</dbReference>
<keyword evidence="9 12" id="KW-0472">Membrane</keyword>
<keyword evidence="5 12" id="KW-1133">Transmembrane helix</keyword>
<evidence type="ECO:0000313" key="14">
    <source>
        <dbReference type="Proteomes" id="UP001500540"/>
    </source>
</evidence>
<feature type="transmembrane region" description="Helical" evidence="12">
    <location>
        <begin position="142"/>
        <end position="163"/>
    </location>
</feature>
<feature type="transmembrane region" description="Helical" evidence="12">
    <location>
        <begin position="183"/>
        <end position="204"/>
    </location>
</feature>
<evidence type="ECO:0000256" key="2">
    <source>
        <dbReference type="ARBA" id="ARBA00022475"/>
    </source>
</evidence>
<evidence type="ECO:0000256" key="8">
    <source>
        <dbReference type="ARBA" id="ARBA00023133"/>
    </source>
</evidence>
<evidence type="ECO:0000256" key="3">
    <source>
        <dbReference type="ARBA" id="ARBA00022692"/>
    </source>
</evidence>
<feature type="transmembrane region" description="Helical" evidence="12">
    <location>
        <begin position="224"/>
        <end position="245"/>
    </location>
</feature>
<feature type="transmembrane region" description="Helical" evidence="12">
    <location>
        <begin position="252"/>
        <end position="272"/>
    </location>
</feature>
<evidence type="ECO:0000313" key="13">
    <source>
        <dbReference type="EMBL" id="GAA3769542.1"/>
    </source>
</evidence>
<dbReference type="EMBL" id="BAABAF010000008">
    <property type="protein sequence ID" value="GAA3769542.1"/>
    <property type="molecule type" value="Genomic_DNA"/>
</dbReference>
<gene>
    <name evidence="13" type="ORF">GCM10022240_22430</name>
</gene>
<comment type="pathway">
    <text evidence="11">Porphyrin-containing compound metabolism.</text>
</comment>
<keyword evidence="14" id="KW-1185">Reference proteome</keyword>
<evidence type="ECO:0000256" key="7">
    <source>
        <dbReference type="ARBA" id="ARBA00023004"/>
    </source>
</evidence>
<evidence type="ECO:0000256" key="9">
    <source>
        <dbReference type="ARBA" id="ARBA00023136"/>
    </source>
</evidence>
<dbReference type="InterPro" id="IPR003780">
    <property type="entry name" value="COX15/CtaA_fam"/>
</dbReference>
<evidence type="ECO:0000256" key="12">
    <source>
        <dbReference type="SAM" id="Phobius"/>
    </source>
</evidence>
<reference evidence="14" key="1">
    <citation type="journal article" date="2019" name="Int. J. Syst. Evol. Microbiol.">
        <title>The Global Catalogue of Microorganisms (GCM) 10K type strain sequencing project: providing services to taxonomists for standard genome sequencing and annotation.</title>
        <authorList>
            <consortium name="The Broad Institute Genomics Platform"/>
            <consortium name="The Broad Institute Genome Sequencing Center for Infectious Disease"/>
            <person name="Wu L."/>
            <person name="Ma J."/>
        </authorList>
    </citation>
    <scope>NUCLEOTIDE SEQUENCE [LARGE SCALE GENOMIC DNA]</scope>
    <source>
        <strain evidence="14">JCM 16950</strain>
    </source>
</reference>
<feature type="transmembrane region" description="Helical" evidence="12">
    <location>
        <begin position="87"/>
        <end position="106"/>
    </location>
</feature>
<feature type="transmembrane region" description="Helical" evidence="12">
    <location>
        <begin position="113"/>
        <end position="136"/>
    </location>
</feature>
<sequence length="326" mass="33780">MSTDLSSRTPAARGRRFWSWLPTGADRRVRVAGWISFITELMIIGTGGAVRLTGSGLGCEWPLCAPDSLIPVAGMGLHSYIEFGNRMMTGVVGLAALAVLILVLRLRKTRRDLWWLAVVVILAVLAQAVVGGITVLTGLNAGIVGFHFLASLALVATTAAFVVRAYTEPGPRALVVPRGHATLVWVTAGMTVLTLIVGVVTTASGPHSGDDSVVRHLLNPDIMAHVHSAPGYALLALTLAVVAWASAARLATLRWGIVLLAVLVVQIPVGIYQARDGLPALAVGVHMMLAGMAAAAMTVLVMRVSAPVPPAAAAAGSAAPVAAKVE</sequence>
<organism evidence="13 14">
    <name type="scientific">Microbacterium kribbense</name>
    <dbReference type="NCBI Taxonomy" id="433645"/>
    <lineage>
        <taxon>Bacteria</taxon>
        <taxon>Bacillati</taxon>
        <taxon>Actinomycetota</taxon>
        <taxon>Actinomycetes</taxon>
        <taxon>Micrococcales</taxon>
        <taxon>Microbacteriaceae</taxon>
        <taxon>Microbacterium</taxon>
    </lineage>
</organism>
<evidence type="ECO:0000256" key="11">
    <source>
        <dbReference type="ARBA" id="ARBA00023444"/>
    </source>
</evidence>
<protein>
    <submittedName>
        <fullName evidence="13">Heme A synthase</fullName>
    </submittedName>
</protein>
<dbReference type="RefSeq" id="WP_344783616.1">
    <property type="nucleotide sequence ID" value="NZ_BAABAF010000008.1"/>
</dbReference>
<evidence type="ECO:0000256" key="4">
    <source>
        <dbReference type="ARBA" id="ARBA00022723"/>
    </source>
</evidence>
<accession>A0ABP7GLH0</accession>
<comment type="subcellular location">
    <subcellularLocation>
        <location evidence="1">Membrane</location>
        <topology evidence="1">Multi-pass membrane protein</topology>
    </subcellularLocation>
</comment>
<feature type="transmembrane region" description="Helical" evidence="12">
    <location>
        <begin position="278"/>
        <end position="301"/>
    </location>
</feature>
<keyword evidence="2" id="KW-1003">Cell membrane</keyword>
<comment type="caution">
    <text evidence="13">The sequence shown here is derived from an EMBL/GenBank/DDBJ whole genome shotgun (WGS) entry which is preliminary data.</text>
</comment>
<name>A0ABP7GLH0_9MICO</name>
<dbReference type="Pfam" id="PF02628">
    <property type="entry name" value="COX15-CtaA"/>
    <property type="match status" value="1"/>
</dbReference>
<keyword evidence="6" id="KW-0560">Oxidoreductase</keyword>
<keyword evidence="7" id="KW-0408">Iron</keyword>
<evidence type="ECO:0000256" key="6">
    <source>
        <dbReference type="ARBA" id="ARBA00023002"/>
    </source>
</evidence>
<keyword evidence="3 12" id="KW-0812">Transmembrane</keyword>
<dbReference type="InterPro" id="IPR050450">
    <property type="entry name" value="COX15/CtaA_HemeA_synthase"/>
</dbReference>
<keyword evidence="8" id="KW-0350">Heme biosynthesis</keyword>